<sequence>MNSKDRRKLIKDFLYESQEPLKGENLAKNLGVTRQIIVKDIAILRASGIKIIATPKGYIISEDKKNSIRKVLALKHKPEEIEDELETIIKFGGIIEDVIIEHRLYGEIRGMLMIKTLYDVQNFVNKVNRYDSEPLLILTGGVHLHTITVESKDALDNIITELKNKNYLISD</sequence>
<feature type="domain" description="3H" evidence="2">
    <location>
        <begin position="73"/>
        <end position="168"/>
    </location>
</feature>
<dbReference type="Pfam" id="PF08279">
    <property type="entry name" value="HTH_11"/>
    <property type="match status" value="1"/>
</dbReference>
<name>A0A1W1XUC5_9CLOT</name>
<gene>
    <name evidence="4" type="ORF">SAMN02745134_03196</name>
</gene>
<feature type="binding site" evidence="1">
    <location>
        <position position="76"/>
    </location>
    <ligand>
        <name>Ni(2+)</name>
        <dbReference type="ChEBI" id="CHEBI:49786"/>
    </ligand>
</feature>
<dbReference type="InterPro" id="IPR036388">
    <property type="entry name" value="WH-like_DNA-bd_sf"/>
</dbReference>
<feature type="binding site" evidence="1">
    <location>
        <position position="84"/>
    </location>
    <ligand>
        <name>Ni(2+)</name>
        <dbReference type="ChEBI" id="CHEBI:49786"/>
    </ligand>
</feature>
<dbReference type="InterPro" id="IPR036390">
    <property type="entry name" value="WH_DNA-bd_sf"/>
</dbReference>
<dbReference type="PANTHER" id="PTHR40068">
    <property type="entry name" value="TRANSCRIPTION REPRESSOR NIAR-RELATED"/>
    <property type="match status" value="1"/>
</dbReference>
<dbReference type="GO" id="GO:0046872">
    <property type="term" value="F:metal ion binding"/>
    <property type="evidence" value="ECO:0007669"/>
    <property type="project" value="UniProtKB-KW"/>
</dbReference>
<proteinExistence type="predicted"/>
<keyword evidence="5" id="KW-1185">Reference proteome</keyword>
<reference evidence="4 5" key="1">
    <citation type="submission" date="2017-04" db="EMBL/GenBank/DDBJ databases">
        <authorList>
            <person name="Afonso C.L."/>
            <person name="Miller P.J."/>
            <person name="Scott M.A."/>
            <person name="Spackman E."/>
            <person name="Goraichik I."/>
            <person name="Dimitrov K.M."/>
            <person name="Suarez D.L."/>
            <person name="Swayne D.E."/>
        </authorList>
    </citation>
    <scope>NUCLEOTIDE SEQUENCE [LARGE SCALE GENOMIC DNA]</scope>
    <source>
        <strain evidence="4 5">DSM 12555</strain>
    </source>
</reference>
<dbReference type="EMBL" id="FWXH01000017">
    <property type="protein sequence ID" value="SMC27462.1"/>
    <property type="molecule type" value="Genomic_DNA"/>
</dbReference>
<dbReference type="Gene3D" id="1.10.10.10">
    <property type="entry name" value="Winged helix-like DNA-binding domain superfamily/Winged helix DNA-binding domain"/>
    <property type="match status" value="1"/>
</dbReference>
<evidence type="ECO:0000259" key="3">
    <source>
        <dbReference type="Pfam" id="PF08279"/>
    </source>
</evidence>
<dbReference type="PANTHER" id="PTHR40068:SF1">
    <property type="entry name" value="TRANSCRIPTION REPRESSOR NIAR-RELATED"/>
    <property type="match status" value="1"/>
</dbReference>
<accession>A0A1W1XUC5</accession>
<dbReference type="InterPro" id="IPR026043">
    <property type="entry name" value="NadR"/>
</dbReference>
<dbReference type="RefSeq" id="WP_084117155.1">
    <property type="nucleotide sequence ID" value="NZ_FWXH01000017.1"/>
</dbReference>
<dbReference type="InterPro" id="IPR035922">
    <property type="entry name" value="3H_dom_sf"/>
</dbReference>
<keyword evidence="1" id="KW-0533">Nickel</keyword>
<evidence type="ECO:0008006" key="6">
    <source>
        <dbReference type="Google" id="ProtNLM"/>
    </source>
</evidence>
<feature type="binding site" evidence="1">
    <location>
        <position position="145"/>
    </location>
    <ligand>
        <name>Ni(2+)</name>
        <dbReference type="ChEBI" id="CHEBI:49786"/>
    </ligand>
</feature>
<dbReference type="Proteomes" id="UP000192468">
    <property type="component" value="Unassembled WGS sequence"/>
</dbReference>
<dbReference type="Gene3D" id="3.30.1340.20">
    <property type="entry name" value="3H domain"/>
    <property type="match status" value="1"/>
</dbReference>
<organism evidence="4 5">
    <name type="scientific">Clostridium acidisoli DSM 12555</name>
    <dbReference type="NCBI Taxonomy" id="1121291"/>
    <lineage>
        <taxon>Bacteria</taxon>
        <taxon>Bacillati</taxon>
        <taxon>Bacillota</taxon>
        <taxon>Clostridia</taxon>
        <taxon>Eubacteriales</taxon>
        <taxon>Clostridiaceae</taxon>
        <taxon>Clostridium</taxon>
    </lineage>
</organism>
<evidence type="ECO:0000259" key="2">
    <source>
        <dbReference type="Pfam" id="PF02829"/>
    </source>
</evidence>
<dbReference type="SUPFAM" id="SSF46785">
    <property type="entry name" value="Winged helix' DNA-binding domain"/>
    <property type="match status" value="1"/>
</dbReference>
<evidence type="ECO:0000313" key="4">
    <source>
        <dbReference type="EMBL" id="SMC27462.1"/>
    </source>
</evidence>
<dbReference type="SUPFAM" id="SSF75500">
    <property type="entry name" value="Putative transcriptional regulator TM1602, C-terminal domain"/>
    <property type="match status" value="1"/>
</dbReference>
<evidence type="ECO:0000256" key="1">
    <source>
        <dbReference type="PIRSR" id="PIRSR037847-1"/>
    </source>
</evidence>
<keyword evidence="1" id="KW-0479">Metal-binding</keyword>
<dbReference type="Pfam" id="PF02829">
    <property type="entry name" value="3H"/>
    <property type="match status" value="1"/>
</dbReference>
<dbReference type="InterPro" id="IPR004173">
    <property type="entry name" value="3H_domain"/>
</dbReference>
<protein>
    <recommendedName>
        <fullName evidence="6">Transcriptional regulator</fullName>
    </recommendedName>
</protein>
<evidence type="ECO:0000313" key="5">
    <source>
        <dbReference type="Proteomes" id="UP000192468"/>
    </source>
</evidence>
<dbReference type="OrthoDB" id="9792661at2"/>
<dbReference type="STRING" id="1121291.SAMN02745134_03196"/>
<feature type="binding site" evidence="1">
    <location>
        <position position="143"/>
    </location>
    <ligand>
        <name>Ni(2+)</name>
        <dbReference type="ChEBI" id="CHEBI:49786"/>
    </ligand>
</feature>
<dbReference type="PIRSF" id="PIRSF037847">
    <property type="entry name" value="NiaR"/>
    <property type="match status" value="1"/>
</dbReference>
<dbReference type="InterPro" id="IPR013196">
    <property type="entry name" value="HTH_11"/>
</dbReference>
<feature type="domain" description="Helix-turn-helix type 11" evidence="3">
    <location>
        <begin position="6"/>
        <end position="59"/>
    </location>
</feature>
<dbReference type="AlphaFoldDB" id="A0A1W1XUC5"/>